<dbReference type="GO" id="GO:0140664">
    <property type="term" value="F:ATP-dependent DNA damage sensor activity"/>
    <property type="evidence" value="ECO:0007669"/>
    <property type="project" value="InterPro"/>
</dbReference>
<dbReference type="GO" id="GO:0005524">
    <property type="term" value="F:ATP binding"/>
    <property type="evidence" value="ECO:0007669"/>
    <property type="project" value="UniProtKB-KW"/>
</dbReference>
<evidence type="ECO:0000313" key="13">
    <source>
        <dbReference type="Proteomes" id="UP000799423"/>
    </source>
</evidence>
<feature type="domain" description="DNA mismatch repair proteins mutS family" evidence="11">
    <location>
        <begin position="597"/>
        <end position="613"/>
    </location>
</feature>
<dbReference type="PIRSF" id="PIRSF005813">
    <property type="entry name" value="MSH2"/>
    <property type="match status" value="1"/>
</dbReference>
<dbReference type="SUPFAM" id="SSF53150">
    <property type="entry name" value="DNA repair protein MutS, domain II"/>
    <property type="match status" value="1"/>
</dbReference>
<dbReference type="OrthoDB" id="276261at2759"/>
<organism evidence="12 13">
    <name type="scientific">Plenodomus tracheiphilus IPT5</name>
    <dbReference type="NCBI Taxonomy" id="1408161"/>
    <lineage>
        <taxon>Eukaryota</taxon>
        <taxon>Fungi</taxon>
        <taxon>Dikarya</taxon>
        <taxon>Ascomycota</taxon>
        <taxon>Pezizomycotina</taxon>
        <taxon>Dothideomycetes</taxon>
        <taxon>Pleosporomycetidae</taxon>
        <taxon>Pleosporales</taxon>
        <taxon>Pleosporineae</taxon>
        <taxon>Leptosphaeriaceae</taxon>
        <taxon>Plenodomus</taxon>
    </lineage>
</organism>
<comment type="similarity">
    <text evidence="1">Belongs to the DNA mismatch repair MutS family. MSH3 subfamily.</text>
</comment>
<dbReference type="PROSITE" id="PS00486">
    <property type="entry name" value="DNA_MISMATCH_REPAIR_2"/>
    <property type="match status" value="1"/>
</dbReference>
<name>A0A6A7BHE4_9PLEO</name>
<dbReference type="InterPro" id="IPR000432">
    <property type="entry name" value="DNA_mismatch_repair_MutS_C"/>
</dbReference>
<dbReference type="InterPro" id="IPR027417">
    <property type="entry name" value="P-loop_NTPase"/>
</dbReference>
<dbReference type="Pfam" id="PF05192">
    <property type="entry name" value="MutS_III"/>
    <property type="match status" value="1"/>
</dbReference>
<dbReference type="Proteomes" id="UP000799423">
    <property type="component" value="Unassembled WGS sequence"/>
</dbReference>
<dbReference type="InterPro" id="IPR007696">
    <property type="entry name" value="DNA_mismatch_repair_MutS_core"/>
</dbReference>
<dbReference type="GO" id="GO:0006298">
    <property type="term" value="P:mismatch repair"/>
    <property type="evidence" value="ECO:0007669"/>
    <property type="project" value="InterPro"/>
</dbReference>
<evidence type="ECO:0000256" key="6">
    <source>
        <dbReference type="ARBA" id="ARBA00023254"/>
    </source>
</evidence>
<dbReference type="PANTHER" id="PTHR11361">
    <property type="entry name" value="DNA MISMATCH REPAIR PROTEIN MUTS FAMILY MEMBER"/>
    <property type="match status" value="1"/>
</dbReference>
<dbReference type="FunFam" id="1.10.1420.10:FF:000013">
    <property type="entry name" value="mutS protein homolog 4"/>
    <property type="match status" value="1"/>
</dbReference>
<accession>A0A6A7BHE4</accession>
<dbReference type="Gene3D" id="3.30.420.110">
    <property type="entry name" value="MutS, connector domain"/>
    <property type="match status" value="1"/>
</dbReference>
<dbReference type="GO" id="GO:0005634">
    <property type="term" value="C:nucleus"/>
    <property type="evidence" value="ECO:0007669"/>
    <property type="project" value="TreeGrafter"/>
</dbReference>
<dbReference type="EMBL" id="MU006292">
    <property type="protein sequence ID" value="KAF2854803.1"/>
    <property type="molecule type" value="Genomic_DNA"/>
</dbReference>
<dbReference type="Pfam" id="PF00488">
    <property type="entry name" value="MutS_V"/>
    <property type="match status" value="1"/>
</dbReference>
<dbReference type="InterPro" id="IPR007860">
    <property type="entry name" value="DNA_mmatch_repair_MutS_con_dom"/>
</dbReference>
<dbReference type="FunFam" id="3.40.50.300:FF:000870">
    <property type="entry name" value="MutS protein homolog 4"/>
    <property type="match status" value="1"/>
</dbReference>
<proteinExistence type="inferred from homology"/>
<dbReference type="GO" id="GO:0007131">
    <property type="term" value="P:reciprocal meiotic recombination"/>
    <property type="evidence" value="ECO:0007669"/>
    <property type="project" value="TreeGrafter"/>
</dbReference>
<sequence length="841" mass="94542">MVCAVAESRGISPTVGLAFVNLDTAEAVLCQICDSQTYVRTVHKLKVYGPSEILIVSTAASPKSKLFSIIEENLEDIGSKLTLLDRRYWAESTGYEYIHSLAFKEDVEAIKISVTGNYYAVCCVAAALKYIDLGLGMVFSYHSLRMRYEPSEGSMMIDVSTIYSLELIQNLQNAKSRDCLFGLLNETSTPMGARLLRNNILQPLTDADVLRTRYAAVDDLTKKEEMFFATRAALRNFLDADRILTALIVTPTRPTLHTTEQAINHVIMLKQFVGTVNPVYEALTGTASTMLNNIRELCAPENIAPIHELIDRVINTDTTYATQPLEMRNQRVYAVRSGVNGLLDVARTTYKEATEDAYQHSNELSAEYNIQLDLKYETARRFYMRISFSELDGKALPHIFTNVIRRKKYIECQTLELMKRNQKINVSHQEVILMSDQAVEDLIEEVRSHMSVMFKICEAVSMLDMIAAFAHLVTVNNYTQPQLTDTLGIEAGRHPIKEKTMQTKYVPNDVYATQQTRFQIITGCNMSGKSTYIRSVALMAIMAQIGSYVPATYASFPILHQLFARLGMDDNIETNVSTFAAEMREIAFILRNVDKRSLVIIDELGRGTSTRDGLAIALAIAEALVSSRALVWFATHFKDLATIMSERTGVLNLHLAVEIENGHSMTMLYRATQGVVNEAHYGLTLARIVPLPPGVVEHATRVAQQLERHMLRKKKASATVLREKRRKLILNLREHLVQAHNGVLEGEVLTAWLKELQKEFVNRMTFLEMEAARADQESEDDEDEATRDVSAHDDDEQRSTAPRARQQSVMTISSHMTSTESESTPRAMTASTVRAVSENER</sequence>
<evidence type="ECO:0000256" key="9">
    <source>
        <dbReference type="ARBA" id="ARBA00073774"/>
    </source>
</evidence>
<keyword evidence="5" id="KW-0238">DNA-binding</keyword>
<dbReference type="InterPro" id="IPR036187">
    <property type="entry name" value="DNA_mismatch_repair_MutS_sf"/>
</dbReference>
<evidence type="ECO:0000256" key="3">
    <source>
        <dbReference type="ARBA" id="ARBA00022741"/>
    </source>
</evidence>
<feature type="compositionally biased region" description="Low complexity" evidence="10">
    <location>
        <begin position="810"/>
        <end position="824"/>
    </location>
</feature>
<reference evidence="12" key="1">
    <citation type="submission" date="2020-01" db="EMBL/GenBank/DDBJ databases">
        <authorList>
            <consortium name="DOE Joint Genome Institute"/>
            <person name="Haridas S."/>
            <person name="Albert R."/>
            <person name="Binder M."/>
            <person name="Bloem J."/>
            <person name="Labutti K."/>
            <person name="Salamov A."/>
            <person name="Andreopoulos B."/>
            <person name="Baker S.E."/>
            <person name="Barry K."/>
            <person name="Bills G."/>
            <person name="Bluhm B.H."/>
            <person name="Cannon C."/>
            <person name="Castanera R."/>
            <person name="Culley D.E."/>
            <person name="Daum C."/>
            <person name="Ezra D."/>
            <person name="Gonzalez J.B."/>
            <person name="Henrissat B."/>
            <person name="Kuo A."/>
            <person name="Liang C."/>
            <person name="Lipzen A."/>
            <person name="Lutzoni F."/>
            <person name="Magnuson J."/>
            <person name="Mondo S."/>
            <person name="Nolan M."/>
            <person name="Ohm R."/>
            <person name="Pangilinan J."/>
            <person name="Park H.-J."/>
            <person name="Ramirez L."/>
            <person name="Alfaro M."/>
            <person name="Sun H."/>
            <person name="Tritt A."/>
            <person name="Yoshinaga Y."/>
            <person name="Zwiers L.-H."/>
            <person name="Turgeon B.G."/>
            <person name="Goodwin S.B."/>
            <person name="Spatafora J.W."/>
            <person name="Crous P.W."/>
            <person name="Grigoriev I.V."/>
        </authorList>
    </citation>
    <scope>NUCLEOTIDE SEQUENCE</scope>
    <source>
        <strain evidence="12">IPT5</strain>
    </source>
</reference>
<dbReference type="InterPro" id="IPR036678">
    <property type="entry name" value="MutS_con_dom_sf"/>
</dbReference>
<comment type="subunit">
    <text evidence="7">Heterodimer consisting of MSH2-MSH3 (MutS beta). Forms a ternary complex with MutL alpha (MLH1-PMS1).</text>
</comment>
<dbReference type="Gene3D" id="3.40.50.300">
    <property type="entry name" value="P-loop containing nucleotide triphosphate hydrolases"/>
    <property type="match status" value="1"/>
</dbReference>
<dbReference type="Pfam" id="PF05190">
    <property type="entry name" value="MutS_IV"/>
    <property type="match status" value="1"/>
</dbReference>
<keyword evidence="4" id="KW-0067">ATP-binding</keyword>
<evidence type="ECO:0000256" key="5">
    <source>
        <dbReference type="ARBA" id="ARBA00023125"/>
    </source>
</evidence>
<keyword evidence="13" id="KW-1185">Reference proteome</keyword>
<dbReference type="SUPFAM" id="SSF52540">
    <property type="entry name" value="P-loop containing nucleoside triphosphate hydrolases"/>
    <property type="match status" value="1"/>
</dbReference>
<dbReference type="SUPFAM" id="SSF48334">
    <property type="entry name" value="DNA repair protein MutS, domain III"/>
    <property type="match status" value="1"/>
</dbReference>
<gene>
    <name evidence="12" type="ORF">T440DRAFT_514678</name>
</gene>
<dbReference type="InterPro" id="IPR045076">
    <property type="entry name" value="MutS"/>
</dbReference>
<evidence type="ECO:0000256" key="7">
    <source>
        <dbReference type="ARBA" id="ARBA00025902"/>
    </source>
</evidence>
<dbReference type="SMART" id="SM00534">
    <property type="entry name" value="MUTSac"/>
    <property type="match status" value="1"/>
</dbReference>
<keyword evidence="6" id="KW-0469">Meiosis</keyword>
<evidence type="ECO:0000256" key="10">
    <source>
        <dbReference type="SAM" id="MobiDB-lite"/>
    </source>
</evidence>
<dbReference type="GO" id="GO:0030983">
    <property type="term" value="F:mismatched DNA binding"/>
    <property type="evidence" value="ECO:0007669"/>
    <property type="project" value="InterPro"/>
</dbReference>
<dbReference type="AlphaFoldDB" id="A0A6A7BHE4"/>
<evidence type="ECO:0000256" key="1">
    <source>
        <dbReference type="ARBA" id="ARBA00007094"/>
    </source>
</evidence>
<dbReference type="Gene3D" id="1.10.1420.10">
    <property type="match status" value="2"/>
</dbReference>
<dbReference type="Pfam" id="PF05188">
    <property type="entry name" value="MutS_II"/>
    <property type="match status" value="1"/>
</dbReference>
<evidence type="ECO:0000256" key="4">
    <source>
        <dbReference type="ARBA" id="ARBA00022840"/>
    </source>
</evidence>
<evidence type="ECO:0000256" key="2">
    <source>
        <dbReference type="ARBA" id="ARBA00022151"/>
    </source>
</evidence>
<protein>
    <recommendedName>
        <fullName evidence="2 9">DNA mismatch repair protein MSH3</fullName>
    </recommendedName>
    <alternativeName>
        <fullName evidence="2 9">DNA mismatch repair protein MSH3</fullName>
    </alternativeName>
    <alternativeName>
        <fullName evidence="8">MutS protein homolog 3</fullName>
    </alternativeName>
</protein>
<evidence type="ECO:0000313" key="12">
    <source>
        <dbReference type="EMBL" id="KAF2854803.1"/>
    </source>
</evidence>
<feature type="region of interest" description="Disordered" evidence="10">
    <location>
        <begin position="772"/>
        <end position="841"/>
    </location>
</feature>
<dbReference type="InterPro" id="IPR011184">
    <property type="entry name" value="DNA_mismatch_repair_Msh2"/>
</dbReference>
<dbReference type="InterPro" id="IPR007861">
    <property type="entry name" value="DNA_mismatch_repair_MutS_clamp"/>
</dbReference>
<evidence type="ECO:0000256" key="8">
    <source>
        <dbReference type="ARBA" id="ARBA00029792"/>
    </source>
</evidence>
<keyword evidence="3" id="KW-0547">Nucleotide-binding</keyword>
<feature type="compositionally biased region" description="Basic and acidic residues" evidence="10">
    <location>
        <begin position="786"/>
        <end position="798"/>
    </location>
</feature>
<dbReference type="PANTHER" id="PTHR11361:SF21">
    <property type="entry name" value="MUTS PROTEIN HOMOLOG 4"/>
    <property type="match status" value="1"/>
</dbReference>
<dbReference type="SMART" id="SM00533">
    <property type="entry name" value="MUTSd"/>
    <property type="match status" value="1"/>
</dbReference>
<evidence type="ECO:0000259" key="11">
    <source>
        <dbReference type="PROSITE" id="PS00486"/>
    </source>
</evidence>